<dbReference type="Proteomes" id="UP000236173">
    <property type="component" value="Unassembled WGS sequence"/>
</dbReference>
<sequence>MATVLGIDLAASERKASGVCILRGKRVQTSLVRTDDEIVALAQTIRPQLIAIDAPLSLPPDRTSIHQRTATHLRPCDRELLRRGIRFFPVTLGAMRQLTERGIRLRHRLEGLGFRVVEAFPGGAQDVLGLPRKQHDLKGLRDGLRRLGLQGICDDATHDELDAITAAYVGWLFLRGRAALLGDDHSGIVMPLPQKACYPVKL</sequence>
<dbReference type="AlphaFoldDB" id="A0A2H5XAR2"/>
<gene>
    <name evidence="1" type="ORF">HRbin17_00782</name>
</gene>
<name>A0A2H5XAR2_9BACT</name>
<comment type="caution">
    <text evidence="1">The sequence shown here is derived from an EMBL/GenBank/DDBJ whole genome shotgun (WGS) entry which is preliminary data.</text>
</comment>
<evidence type="ECO:0008006" key="3">
    <source>
        <dbReference type="Google" id="ProtNLM"/>
    </source>
</evidence>
<dbReference type="EMBL" id="BEHT01000008">
    <property type="protein sequence ID" value="GBC98280.1"/>
    <property type="molecule type" value="Genomic_DNA"/>
</dbReference>
<evidence type="ECO:0000313" key="1">
    <source>
        <dbReference type="EMBL" id="GBC98280.1"/>
    </source>
</evidence>
<organism evidence="1 2">
    <name type="scientific">Candidatus Fervidibacter japonicus</name>
    <dbReference type="NCBI Taxonomy" id="2035412"/>
    <lineage>
        <taxon>Bacteria</taxon>
        <taxon>Candidatus Fervidibacterota</taxon>
        <taxon>Candidatus Fervidibacter</taxon>
    </lineage>
</organism>
<proteinExistence type="predicted"/>
<protein>
    <recommendedName>
        <fullName evidence="3">DUF429 domain-containing protein</fullName>
    </recommendedName>
</protein>
<evidence type="ECO:0000313" key="2">
    <source>
        <dbReference type="Proteomes" id="UP000236173"/>
    </source>
</evidence>
<dbReference type="Pfam" id="PF04250">
    <property type="entry name" value="DUF429"/>
    <property type="match status" value="1"/>
</dbReference>
<dbReference type="InterPro" id="IPR007362">
    <property type="entry name" value="DUF429"/>
</dbReference>
<accession>A0A2H5XAR2</accession>
<reference evidence="2" key="1">
    <citation type="submission" date="2017-09" db="EMBL/GenBank/DDBJ databases">
        <title>Metaegenomics of thermophilic ammonia-oxidizing enrichment culture.</title>
        <authorList>
            <person name="Kato S."/>
            <person name="Suzuki K."/>
        </authorList>
    </citation>
    <scope>NUCLEOTIDE SEQUENCE [LARGE SCALE GENOMIC DNA]</scope>
</reference>